<evidence type="ECO:0000259" key="4">
    <source>
        <dbReference type="Pfam" id="PF01515"/>
    </source>
</evidence>
<evidence type="ECO:0000313" key="5">
    <source>
        <dbReference type="EMBL" id="KXG78605.1"/>
    </source>
</evidence>
<comment type="caution">
    <text evidence="5">The sequence shown here is derived from an EMBL/GenBank/DDBJ whole genome shotgun (WGS) entry which is preliminary data.</text>
</comment>
<evidence type="ECO:0000256" key="2">
    <source>
        <dbReference type="ARBA" id="ARBA00022679"/>
    </source>
</evidence>
<protein>
    <submittedName>
        <fullName evidence="5">Phosphate acetyltransferase</fullName>
        <ecNumber evidence="5">2.3.1.8</ecNumber>
    </submittedName>
</protein>
<dbReference type="RefSeq" id="WP_066351329.1">
    <property type="nucleotide sequence ID" value="NZ_LOED01000002.1"/>
</dbReference>
<keyword evidence="3 5" id="KW-0012">Acyltransferase</keyword>
<sequence>MKSLKEMLDIARRANTKTMAVVKAEDEDVLKAVKAASDLGLINGVLVGDKEKIEPILDKLEMERRNLEIIDEKDTVKAVTLAVEMAKKGEVQALMKGLIQTRDFLKGIVSGDKSLTGGRLLSHVAVFQVPHMEKLILVTDAAMNIAPDLPQKYQIMKNSLKVARSLGMERPKVAVLSAVEIVNPSIPSTMDAAILSKMAQRDRLDAIVDGPLALDNAVSKEACAHKGIDSPVGGDADILLVPELVSGNILYKSLVYFAKAKVAGVVVGAEVPVVLTSRADSDESKTYSIALSALIG</sequence>
<dbReference type="InParanoid" id="A0A140LDI0"/>
<dbReference type="InterPro" id="IPR012147">
    <property type="entry name" value="P_Ac_Bu_trans"/>
</dbReference>
<dbReference type="PANTHER" id="PTHR43356:SF2">
    <property type="entry name" value="PHOSPHATE ACETYLTRANSFERASE"/>
    <property type="match status" value="1"/>
</dbReference>
<dbReference type="PANTHER" id="PTHR43356">
    <property type="entry name" value="PHOSPHATE ACETYLTRANSFERASE"/>
    <property type="match status" value="1"/>
</dbReference>
<proteinExistence type="inferred from homology"/>
<dbReference type="Proteomes" id="UP000070427">
    <property type="component" value="Unassembled WGS sequence"/>
</dbReference>
<evidence type="ECO:0000313" key="6">
    <source>
        <dbReference type="Proteomes" id="UP000070427"/>
    </source>
</evidence>
<evidence type="ECO:0000256" key="1">
    <source>
        <dbReference type="ARBA" id="ARBA00005656"/>
    </source>
</evidence>
<dbReference type="InterPro" id="IPR002505">
    <property type="entry name" value="PTA_PTB"/>
</dbReference>
<dbReference type="GO" id="GO:0008959">
    <property type="term" value="F:phosphate acetyltransferase activity"/>
    <property type="evidence" value="ECO:0007669"/>
    <property type="project" value="UniProtKB-EC"/>
</dbReference>
<dbReference type="STRING" id="520764.AN618_03610"/>
<name>A0A140LDI0_9FIRM</name>
<evidence type="ECO:0000256" key="3">
    <source>
        <dbReference type="ARBA" id="ARBA00023315"/>
    </source>
</evidence>
<dbReference type="EMBL" id="LOED01000002">
    <property type="protein sequence ID" value="KXG78605.1"/>
    <property type="molecule type" value="Genomic_DNA"/>
</dbReference>
<feature type="domain" description="Phosphate acetyl/butaryl transferase" evidence="4">
    <location>
        <begin position="77"/>
        <end position="293"/>
    </location>
</feature>
<dbReference type="PIRSF" id="PIRSF000428">
    <property type="entry name" value="P_Ac_trans"/>
    <property type="match status" value="1"/>
</dbReference>
<keyword evidence="2 5" id="KW-0808">Transferase</keyword>
<accession>A0A140LDI0</accession>
<dbReference type="EC" id="2.3.1.8" evidence="5"/>
<dbReference type="SUPFAM" id="SSF53659">
    <property type="entry name" value="Isocitrate/Isopropylmalate dehydrogenase-like"/>
    <property type="match status" value="1"/>
</dbReference>
<keyword evidence="6" id="KW-1185">Reference proteome</keyword>
<dbReference type="OrthoDB" id="9774179at2"/>
<dbReference type="PATRIC" id="fig|520764.3.peg.384"/>
<organism evidence="5 6">
    <name type="scientific">Fervidicola ferrireducens</name>
    <dbReference type="NCBI Taxonomy" id="520764"/>
    <lineage>
        <taxon>Bacteria</taxon>
        <taxon>Bacillati</taxon>
        <taxon>Bacillota</taxon>
        <taxon>Clostridia</taxon>
        <taxon>Thermosediminibacterales</taxon>
        <taxon>Thermosediminibacteraceae</taxon>
        <taxon>Fervidicola</taxon>
    </lineage>
</organism>
<dbReference type="InterPro" id="IPR050500">
    <property type="entry name" value="Phos_Acetyltrans/Butyryltrans"/>
</dbReference>
<gene>
    <name evidence="5" type="primary">pta_2</name>
    <name evidence="5" type="ORF">AN618_03610</name>
</gene>
<dbReference type="AlphaFoldDB" id="A0A140LDI0"/>
<dbReference type="Gene3D" id="3.40.718.10">
    <property type="entry name" value="Isopropylmalate Dehydrogenase"/>
    <property type="match status" value="1"/>
</dbReference>
<reference evidence="5 6" key="1">
    <citation type="submission" date="2015-12" db="EMBL/GenBank/DDBJ databases">
        <title>Draft genome sequnece of Fervidicola ferrireducens strain Y170.</title>
        <authorList>
            <person name="Patel B.K."/>
        </authorList>
    </citation>
    <scope>NUCLEOTIDE SEQUENCE [LARGE SCALE GENOMIC DNA]</scope>
    <source>
        <strain evidence="5 6">Y170</strain>
    </source>
</reference>
<dbReference type="Pfam" id="PF01515">
    <property type="entry name" value="PTA_PTB"/>
    <property type="match status" value="1"/>
</dbReference>
<dbReference type="NCBIfam" id="NF006045">
    <property type="entry name" value="PRK08190.1"/>
    <property type="match status" value="1"/>
</dbReference>
<comment type="similarity">
    <text evidence="1">Belongs to the phosphate acetyltransferase and butyryltransferase family.</text>
</comment>